<accession>A0A410QDK0</accession>
<proteinExistence type="predicted"/>
<protein>
    <submittedName>
        <fullName evidence="2">Uncharacterized protein</fullName>
    </submittedName>
</protein>
<dbReference type="OrthoDB" id="5362408at2"/>
<dbReference type="Proteomes" id="UP000287969">
    <property type="component" value="Chromosome"/>
</dbReference>
<evidence type="ECO:0000256" key="1">
    <source>
        <dbReference type="SAM" id="Coils"/>
    </source>
</evidence>
<gene>
    <name evidence="2" type="ORF">EQM13_10285</name>
</gene>
<keyword evidence="1" id="KW-0175">Coiled coil</keyword>
<organism evidence="2 3">
    <name type="scientific">Acidilutibacter cellobiosedens</name>
    <dbReference type="NCBI Taxonomy" id="2507161"/>
    <lineage>
        <taxon>Bacteria</taxon>
        <taxon>Bacillati</taxon>
        <taxon>Bacillota</taxon>
        <taxon>Tissierellia</taxon>
        <taxon>Tissierellales</taxon>
        <taxon>Acidilutibacteraceae</taxon>
        <taxon>Acidilutibacter</taxon>
    </lineage>
</organism>
<dbReference type="KEGG" id="spoa:EQM13_10285"/>
<feature type="coiled-coil region" evidence="1">
    <location>
        <begin position="59"/>
        <end position="105"/>
    </location>
</feature>
<reference evidence="3" key="1">
    <citation type="submission" date="2019-01" db="EMBL/GenBank/DDBJ databases">
        <title>Draft genomes of a novel of Sporanaerobacter strains.</title>
        <authorList>
            <person name="Ma S."/>
        </authorList>
    </citation>
    <scope>NUCLEOTIDE SEQUENCE [LARGE SCALE GENOMIC DNA]</scope>
    <source>
        <strain evidence="3">NJN-17</strain>
    </source>
</reference>
<keyword evidence="3" id="KW-1185">Reference proteome</keyword>
<evidence type="ECO:0000313" key="3">
    <source>
        <dbReference type="Proteomes" id="UP000287969"/>
    </source>
</evidence>
<name>A0A410QDK0_9FIRM</name>
<dbReference type="AlphaFoldDB" id="A0A410QDK0"/>
<dbReference type="EMBL" id="CP035282">
    <property type="protein sequence ID" value="QAT61954.1"/>
    <property type="molecule type" value="Genomic_DNA"/>
</dbReference>
<evidence type="ECO:0000313" key="2">
    <source>
        <dbReference type="EMBL" id="QAT61954.1"/>
    </source>
</evidence>
<dbReference type="RefSeq" id="WP_114219283.1">
    <property type="nucleotide sequence ID" value="NZ_CP035282.1"/>
</dbReference>
<sequence length="238" mass="27795">MKEELLLLLSDMKRCKQKMSSLDDYIIIIQGGEIDNKHHFSVIDADADFKEPKAEVDSLENLKNLIRLYENNIENFKYEDEGKNEEEIKREFNDYKKRIEELEENKIDAIPVFYKTVKNNNKKFIYLSPSCITREVYYNTIEKILENMGDYNPCDNVTKLCDVCSLFGMVAQNGANSSRLRFTDGKYESNDNGIYDDVVTLSELAAPKINKTLCKTTENDLTLHYYKEIYNSKKSKHQ</sequence>